<sequence length="91" mass="10139">MLQTLKCLGVVENQKKGEYKASLIDIKNEKAVTLILLAIIATNSKAYYEIAELSQVPYMFPFSYSVSHELLYSSDLFVLNNFGGKVVVTGE</sequence>
<name>A0A7Y0HNF0_9CLOT</name>
<accession>A0A7Y0HNF0</accession>
<comment type="caution">
    <text evidence="1">The sequence shown here is derived from an EMBL/GenBank/DDBJ whole genome shotgun (WGS) entry which is preliminary data.</text>
</comment>
<protein>
    <submittedName>
        <fullName evidence="1">Uncharacterized protein</fullName>
    </submittedName>
</protein>
<keyword evidence="2" id="KW-1185">Reference proteome</keyword>
<evidence type="ECO:0000313" key="1">
    <source>
        <dbReference type="EMBL" id="NMM63090.1"/>
    </source>
</evidence>
<reference evidence="1 2" key="1">
    <citation type="submission" date="2020-06" db="EMBL/GenBank/DDBJ databases">
        <title>Complete Genome Sequence of Clostridium muelleri sp. nov. P21T, an Acid-Alcohol Producing Acetogen Isolated from Old Hay.</title>
        <authorList>
            <person name="Duncan K.E."/>
            <person name="Tanner R.S."/>
        </authorList>
    </citation>
    <scope>NUCLEOTIDE SEQUENCE [LARGE SCALE GENOMIC DNA]</scope>
    <source>
        <strain evidence="1 2">P21</strain>
    </source>
</reference>
<dbReference type="EMBL" id="JABBNI010000017">
    <property type="protein sequence ID" value="NMM63090.1"/>
    <property type="molecule type" value="Genomic_DNA"/>
</dbReference>
<organism evidence="1 2">
    <name type="scientific">Clostridium muellerianum</name>
    <dbReference type="NCBI Taxonomy" id="2716538"/>
    <lineage>
        <taxon>Bacteria</taxon>
        <taxon>Bacillati</taxon>
        <taxon>Bacillota</taxon>
        <taxon>Clostridia</taxon>
        <taxon>Eubacteriales</taxon>
        <taxon>Clostridiaceae</taxon>
        <taxon>Clostridium</taxon>
    </lineage>
</organism>
<dbReference type="Proteomes" id="UP000537131">
    <property type="component" value="Unassembled WGS sequence"/>
</dbReference>
<gene>
    <name evidence="1" type="ORF">HBE96_10340</name>
</gene>
<dbReference type="AlphaFoldDB" id="A0A7Y0HNF0"/>
<evidence type="ECO:0000313" key="2">
    <source>
        <dbReference type="Proteomes" id="UP000537131"/>
    </source>
</evidence>
<proteinExistence type="predicted"/>